<dbReference type="GO" id="GO:0005886">
    <property type="term" value="C:plasma membrane"/>
    <property type="evidence" value="ECO:0007669"/>
    <property type="project" value="UniProtKB-ARBA"/>
</dbReference>
<organism evidence="3 4">
    <name type="scientific">Aestuariirhabdus litorea</name>
    <dbReference type="NCBI Taxonomy" id="2528527"/>
    <lineage>
        <taxon>Bacteria</taxon>
        <taxon>Pseudomonadati</taxon>
        <taxon>Pseudomonadota</taxon>
        <taxon>Gammaproteobacteria</taxon>
        <taxon>Oceanospirillales</taxon>
        <taxon>Aestuariirhabdaceae</taxon>
        <taxon>Aestuariirhabdus</taxon>
    </lineage>
</organism>
<sequence>MAVPCSGCSGIPSIWPTCPPNGHCSAGWWRTPIVIELLVLFGSAFLAATLLPFYSEVVLLVQLQQGGDPYLLVLVATLGNTLGGVVNWGLGRYLLHFRDRRWFYFSAAQIERSQRWFQRYGFWTLLLSWLPVGGDALTFIAGVMRVRLWLFLLLVGLGKGARYAVLVILYSSTQMLI</sequence>
<feature type="transmembrane region" description="Helical" evidence="1">
    <location>
        <begin position="70"/>
        <end position="90"/>
    </location>
</feature>
<keyword evidence="1" id="KW-0812">Transmembrane</keyword>
<evidence type="ECO:0000259" key="2">
    <source>
        <dbReference type="Pfam" id="PF09335"/>
    </source>
</evidence>
<gene>
    <name evidence="3" type="ORF">D0544_13450</name>
</gene>
<reference evidence="3 4" key="2">
    <citation type="submission" date="2018-12" db="EMBL/GenBank/DDBJ databases">
        <title>Simiduia agarivorans gen. nov., sp. nov., a marine, agarolytic bacterium isolated from shallow coastal water from Keelung, Taiwan.</title>
        <authorList>
            <person name="Shieh W.Y."/>
        </authorList>
    </citation>
    <scope>NUCLEOTIDE SEQUENCE [LARGE SCALE GENOMIC DNA]</scope>
    <source>
        <strain evidence="3 4">GTF-13</strain>
    </source>
</reference>
<feature type="transmembrane region" description="Helical" evidence="1">
    <location>
        <begin position="120"/>
        <end position="142"/>
    </location>
</feature>
<dbReference type="EMBL" id="QWEZ01000002">
    <property type="protein sequence ID" value="RRJ82849.1"/>
    <property type="molecule type" value="Genomic_DNA"/>
</dbReference>
<evidence type="ECO:0000313" key="4">
    <source>
        <dbReference type="Proteomes" id="UP000280792"/>
    </source>
</evidence>
<keyword evidence="1" id="KW-1133">Transmembrane helix</keyword>
<dbReference type="Proteomes" id="UP000280792">
    <property type="component" value="Unassembled WGS sequence"/>
</dbReference>
<dbReference type="InterPro" id="IPR051311">
    <property type="entry name" value="DedA_domain"/>
</dbReference>
<dbReference type="PANTHER" id="PTHR42709:SF4">
    <property type="entry name" value="INNER MEMBRANE PROTEIN YQAA"/>
    <property type="match status" value="1"/>
</dbReference>
<feature type="transmembrane region" description="Helical" evidence="1">
    <location>
        <begin position="148"/>
        <end position="170"/>
    </location>
</feature>
<evidence type="ECO:0000313" key="3">
    <source>
        <dbReference type="EMBL" id="RRJ82849.1"/>
    </source>
</evidence>
<dbReference type="PANTHER" id="PTHR42709">
    <property type="entry name" value="ALKALINE PHOSPHATASE LIKE PROTEIN"/>
    <property type="match status" value="1"/>
</dbReference>
<evidence type="ECO:0000256" key="1">
    <source>
        <dbReference type="SAM" id="Phobius"/>
    </source>
</evidence>
<dbReference type="AlphaFoldDB" id="A0A3P3VMA3"/>
<reference evidence="3 4" key="1">
    <citation type="submission" date="2018-08" db="EMBL/GenBank/DDBJ databases">
        <authorList>
            <person name="Khan S.A."/>
        </authorList>
    </citation>
    <scope>NUCLEOTIDE SEQUENCE [LARGE SCALE GENOMIC DNA]</scope>
    <source>
        <strain evidence="3 4">GTF-13</strain>
    </source>
</reference>
<accession>A0A3P3VMA3</accession>
<keyword evidence="4" id="KW-1185">Reference proteome</keyword>
<comment type="caution">
    <text evidence="3">The sequence shown here is derived from an EMBL/GenBank/DDBJ whole genome shotgun (WGS) entry which is preliminary data.</text>
</comment>
<dbReference type="Pfam" id="PF09335">
    <property type="entry name" value="VTT_dom"/>
    <property type="match status" value="1"/>
</dbReference>
<proteinExistence type="predicted"/>
<feature type="transmembrane region" description="Helical" evidence="1">
    <location>
        <begin position="33"/>
        <end position="55"/>
    </location>
</feature>
<feature type="domain" description="VTT" evidence="2">
    <location>
        <begin position="66"/>
        <end position="169"/>
    </location>
</feature>
<keyword evidence="1" id="KW-0472">Membrane</keyword>
<dbReference type="InterPro" id="IPR032816">
    <property type="entry name" value="VTT_dom"/>
</dbReference>
<protein>
    <submittedName>
        <fullName evidence="3">DedA family protein</fullName>
    </submittedName>
</protein>
<name>A0A3P3VMA3_9GAMM</name>